<keyword evidence="3" id="KW-1185">Reference proteome</keyword>
<protein>
    <recommendedName>
        <fullName evidence="4">CCHC-type domain-containing protein</fullName>
    </recommendedName>
</protein>
<organism evidence="2 3">
    <name type="scientific">Elysia marginata</name>
    <dbReference type="NCBI Taxonomy" id="1093978"/>
    <lineage>
        <taxon>Eukaryota</taxon>
        <taxon>Metazoa</taxon>
        <taxon>Spiralia</taxon>
        <taxon>Lophotrochozoa</taxon>
        <taxon>Mollusca</taxon>
        <taxon>Gastropoda</taxon>
        <taxon>Heterobranchia</taxon>
        <taxon>Euthyneura</taxon>
        <taxon>Panpulmonata</taxon>
        <taxon>Sacoglossa</taxon>
        <taxon>Placobranchoidea</taxon>
        <taxon>Plakobranchidae</taxon>
        <taxon>Elysia</taxon>
    </lineage>
</organism>
<dbReference type="Gene3D" id="4.10.60.10">
    <property type="entry name" value="Zinc finger, CCHC-type"/>
    <property type="match status" value="1"/>
</dbReference>
<evidence type="ECO:0008006" key="4">
    <source>
        <dbReference type="Google" id="ProtNLM"/>
    </source>
</evidence>
<comment type="caution">
    <text evidence="2">The sequence shown here is derived from an EMBL/GenBank/DDBJ whole genome shotgun (WGS) entry which is preliminary data.</text>
</comment>
<name>A0AAV4ENQ6_9GAST</name>
<sequence length="201" mass="22594">MIEGVISSKLRKKALRDKVTLHQFLQEARNEELTNKQVGEIEREEGQAAAISRKPRHLKIEGSQSQAGASFQFKYKGTYKQGRPFGNKSKCRNCGGTFPHPSTRPCPAKGKTCHLCGKANHFASVCRSSRKHERHKTAVKQIHHEDAKLITLHLSAGHQEHKRHKTAVKQIHHEDDESDSNSAGVFKINTKKNIPSSYIDS</sequence>
<dbReference type="EMBL" id="BMAT01007339">
    <property type="protein sequence ID" value="GFR62365.1"/>
    <property type="molecule type" value="Genomic_DNA"/>
</dbReference>
<accession>A0AAV4ENQ6</accession>
<evidence type="ECO:0000313" key="3">
    <source>
        <dbReference type="Proteomes" id="UP000762676"/>
    </source>
</evidence>
<evidence type="ECO:0000256" key="1">
    <source>
        <dbReference type="SAM" id="MobiDB-lite"/>
    </source>
</evidence>
<gene>
    <name evidence="2" type="ORF">ElyMa_003579800</name>
</gene>
<dbReference type="Proteomes" id="UP000762676">
    <property type="component" value="Unassembled WGS sequence"/>
</dbReference>
<proteinExistence type="predicted"/>
<evidence type="ECO:0000313" key="2">
    <source>
        <dbReference type="EMBL" id="GFR62365.1"/>
    </source>
</evidence>
<feature type="region of interest" description="Disordered" evidence="1">
    <location>
        <begin position="165"/>
        <end position="187"/>
    </location>
</feature>
<reference evidence="2 3" key="1">
    <citation type="journal article" date="2021" name="Elife">
        <title>Chloroplast acquisition without the gene transfer in kleptoplastic sea slugs, Plakobranchus ocellatus.</title>
        <authorList>
            <person name="Maeda T."/>
            <person name="Takahashi S."/>
            <person name="Yoshida T."/>
            <person name="Shimamura S."/>
            <person name="Takaki Y."/>
            <person name="Nagai Y."/>
            <person name="Toyoda A."/>
            <person name="Suzuki Y."/>
            <person name="Arimoto A."/>
            <person name="Ishii H."/>
            <person name="Satoh N."/>
            <person name="Nishiyama T."/>
            <person name="Hasebe M."/>
            <person name="Maruyama T."/>
            <person name="Minagawa J."/>
            <person name="Obokata J."/>
            <person name="Shigenobu S."/>
        </authorList>
    </citation>
    <scope>NUCLEOTIDE SEQUENCE [LARGE SCALE GENOMIC DNA]</scope>
</reference>
<dbReference type="AlphaFoldDB" id="A0AAV4ENQ6"/>